<dbReference type="Proteomes" id="UP001216390">
    <property type="component" value="Chromosome"/>
</dbReference>
<dbReference type="EMBL" id="CP116942">
    <property type="protein sequence ID" value="WCO65192.1"/>
    <property type="molecule type" value="Genomic_DNA"/>
</dbReference>
<reference evidence="5" key="1">
    <citation type="submission" date="2023-01" db="EMBL/GenBank/DDBJ databases">
        <title>The diversity of Class Acidimicrobiia in South China Sea sediment environments and the proposal of Iamia marina sp. nov., a novel species of the genus Iamia.</title>
        <authorList>
            <person name="He Y."/>
            <person name="Tian X."/>
        </authorList>
    </citation>
    <scope>NUCLEOTIDE SEQUENCE</scope>
    <source>
        <strain evidence="5">DSM 19957</strain>
    </source>
</reference>
<evidence type="ECO:0000256" key="2">
    <source>
        <dbReference type="ARBA" id="ARBA00023002"/>
    </source>
</evidence>
<organism evidence="5 6">
    <name type="scientific">Iamia majanohamensis</name>
    <dbReference type="NCBI Taxonomy" id="467976"/>
    <lineage>
        <taxon>Bacteria</taxon>
        <taxon>Bacillati</taxon>
        <taxon>Actinomycetota</taxon>
        <taxon>Acidimicrobiia</taxon>
        <taxon>Acidimicrobiales</taxon>
        <taxon>Iamiaceae</taxon>
        <taxon>Iamia</taxon>
    </lineage>
</organism>
<keyword evidence="2" id="KW-0560">Oxidoreductase</keyword>
<feature type="compositionally biased region" description="Basic and acidic residues" evidence="3">
    <location>
        <begin position="194"/>
        <end position="203"/>
    </location>
</feature>
<dbReference type="InterPro" id="IPR000415">
    <property type="entry name" value="Nitroreductase-like"/>
</dbReference>
<keyword evidence="6" id="KW-1185">Reference proteome</keyword>
<protein>
    <submittedName>
        <fullName evidence="5">Nitroreductase family protein</fullName>
    </submittedName>
</protein>
<dbReference type="GO" id="GO:0016491">
    <property type="term" value="F:oxidoreductase activity"/>
    <property type="evidence" value="ECO:0007669"/>
    <property type="project" value="UniProtKB-KW"/>
</dbReference>
<accession>A0AAE9YA36</accession>
<comment type="similarity">
    <text evidence="1">Belongs to the nitroreductase family.</text>
</comment>
<gene>
    <name evidence="5" type="ORF">PO878_11850</name>
</gene>
<name>A0AAE9YA36_9ACTN</name>
<dbReference type="SUPFAM" id="SSF55469">
    <property type="entry name" value="FMN-dependent nitroreductase-like"/>
    <property type="match status" value="1"/>
</dbReference>
<feature type="compositionally biased region" description="Low complexity" evidence="3">
    <location>
        <begin position="174"/>
        <end position="186"/>
    </location>
</feature>
<dbReference type="AlphaFoldDB" id="A0AAE9YA36"/>
<dbReference type="PANTHER" id="PTHR43673">
    <property type="entry name" value="NAD(P)H NITROREDUCTASE YDGI-RELATED"/>
    <property type="match status" value="1"/>
</dbReference>
<dbReference type="PANTHER" id="PTHR43673:SF10">
    <property type="entry name" value="NADH DEHYDROGENASE_NAD(P)H NITROREDUCTASE XCC3605-RELATED"/>
    <property type="match status" value="1"/>
</dbReference>
<evidence type="ECO:0000256" key="3">
    <source>
        <dbReference type="SAM" id="MobiDB-lite"/>
    </source>
</evidence>
<feature type="region of interest" description="Disordered" evidence="3">
    <location>
        <begin position="174"/>
        <end position="203"/>
    </location>
</feature>
<dbReference type="InterPro" id="IPR029479">
    <property type="entry name" value="Nitroreductase"/>
</dbReference>
<proteinExistence type="inferred from homology"/>
<dbReference type="Gene3D" id="3.40.109.10">
    <property type="entry name" value="NADH Oxidase"/>
    <property type="match status" value="1"/>
</dbReference>
<dbReference type="KEGG" id="ima:PO878_11850"/>
<evidence type="ECO:0000313" key="6">
    <source>
        <dbReference type="Proteomes" id="UP001216390"/>
    </source>
</evidence>
<sequence length="203" mass="21275">MELSDAVRRRRMVRAFTDQPVAAPVLDGLLDAARRAPSAGNAQGTRFLVLDTPAAVAGYWDLTLPADRRARFAWPGLLVAPALVVVLVDPEAYVARYAEADKAATGLGEGTGAWPVPYWWVDAGAAVQTLLLGAVDVGLGACLFGLFAAEDALLAAHGVPEGWRAAGTVALGHPAAGDRPGRSAGRPRPPLAEVVRRGRWAPE</sequence>
<evidence type="ECO:0000256" key="1">
    <source>
        <dbReference type="ARBA" id="ARBA00007118"/>
    </source>
</evidence>
<dbReference type="Pfam" id="PF00881">
    <property type="entry name" value="Nitroreductase"/>
    <property type="match status" value="1"/>
</dbReference>
<evidence type="ECO:0000259" key="4">
    <source>
        <dbReference type="Pfam" id="PF00881"/>
    </source>
</evidence>
<evidence type="ECO:0000313" key="5">
    <source>
        <dbReference type="EMBL" id="WCO65192.1"/>
    </source>
</evidence>
<dbReference type="RefSeq" id="WP_272734717.1">
    <property type="nucleotide sequence ID" value="NZ_CP116942.1"/>
</dbReference>
<feature type="domain" description="Nitroreductase" evidence="4">
    <location>
        <begin position="7"/>
        <end position="173"/>
    </location>
</feature>